<evidence type="ECO:0000313" key="2">
    <source>
        <dbReference type="EMBL" id="SMO52459.1"/>
    </source>
</evidence>
<protein>
    <submittedName>
        <fullName evidence="2">Uncharacterized conserved protein, DUF2252 family</fullName>
    </submittedName>
</protein>
<name>A0A521BZ54_9ACTN</name>
<dbReference type="Pfam" id="PF10009">
    <property type="entry name" value="DUF2252"/>
    <property type="match status" value="1"/>
</dbReference>
<dbReference type="Proteomes" id="UP000317484">
    <property type="component" value="Unassembled WGS sequence"/>
</dbReference>
<sequence>MPSAAADEVASSLPVGAGDQRSRRAAGRAARERAPRRDVGREDPEDRGRDALAVLLAQNAIRAEDLLPVRNGRMAASPWTYYRGAAAVMAADLGSRPHSGLVVQLCGDAHLLNFGLWATPERNLSFDLRDFDETLPGPFEWDVARLVASVVVLARTHGVSAGGAEEAVAACLRAYRERMSGYAAARWLDVWYDLVTVDRFLGVFSEPDRIRGAAHIERRARKRTHRGAFRKLTEHRGGHLRITEDPPIRQHRDDGLAEELFAAYRDSLADERRHLLDRFTLVDTVRQVVGVGSVGMRVHLLLLEGRDGGDPLFLQIKQAGASVYEPFCGPSRYGGHGRRVVEGKRLVQSATDVFVGWAAARGHDYYVRQFRDMKVVADGALVAPRLREFATACGAVLARSHARTGDPVAITAYIGRGRAFDEGMGTFADAYADRTERDHRRLVDALASGRLPSAPGW</sequence>
<dbReference type="InterPro" id="IPR018721">
    <property type="entry name" value="DUF2252"/>
</dbReference>
<proteinExistence type="predicted"/>
<keyword evidence="3" id="KW-1185">Reference proteome</keyword>
<feature type="region of interest" description="Disordered" evidence="1">
    <location>
        <begin position="1"/>
        <end position="45"/>
    </location>
</feature>
<dbReference type="PANTHER" id="PTHR39441:SF1">
    <property type="entry name" value="DUF2252 DOMAIN-CONTAINING PROTEIN"/>
    <property type="match status" value="1"/>
</dbReference>
<dbReference type="PANTHER" id="PTHR39441">
    <property type="entry name" value="DUF2252 DOMAIN-CONTAINING PROTEIN"/>
    <property type="match status" value="1"/>
</dbReference>
<gene>
    <name evidence="2" type="ORF">SAMN06273567_10212</name>
</gene>
<evidence type="ECO:0000313" key="3">
    <source>
        <dbReference type="Proteomes" id="UP000317484"/>
    </source>
</evidence>
<reference evidence="2 3" key="1">
    <citation type="submission" date="2017-05" db="EMBL/GenBank/DDBJ databases">
        <authorList>
            <person name="Varghese N."/>
            <person name="Submissions S."/>
        </authorList>
    </citation>
    <scope>NUCLEOTIDE SEQUENCE [LARGE SCALE GENOMIC DNA]</scope>
    <source>
        <strain evidence="2 3">DSM 46834</strain>
    </source>
</reference>
<organism evidence="2 3">
    <name type="scientific">Geodermatophilus aquaeductus</name>
    <dbReference type="NCBI Taxonomy" id="1564161"/>
    <lineage>
        <taxon>Bacteria</taxon>
        <taxon>Bacillati</taxon>
        <taxon>Actinomycetota</taxon>
        <taxon>Actinomycetes</taxon>
        <taxon>Geodermatophilales</taxon>
        <taxon>Geodermatophilaceae</taxon>
        <taxon>Geodermatophilus</taxon>
    </lineage>
</organism>
<evidence type="ECO:0000256" key="1">
    <source>
        <dbReference type="SAM" id="MobiDB-lite"/>
    </source>
</evidence>
<dbReference type="EMBL" id="FXTJ01000002">
    <property type="protein sequence ID" value="SMO52459.1"/>
    <property type="molecule type" value="Genomic_DNA"/>
</dbReference>
<accession>A0A521BZ54</accession>
<feature type="compositionally biased region" description="Basic and acidic residues" evidence="1">
    <location>
        <begin position="29"/>
        <end position="45"/>
    </location>
</feature>
<dbReference type="RefSeq" id="WP_142457275.1">
    <property type="nucleotide sequence ID" value="NZ_FXTJ01000002.1"/>
</dbReference>
<dbReference type="AlphaFoldDB" id="A0A521BZ54"/>